<organism evidence="1 2">
    <name type="scientific">Dallia pectoralis</name>
    <name type="common">Alaska blackfish</name>
    <dbReference type="NCBI Taxonomy" id="75939"/>
    <lineage>
        <taxon>Eukaryota</taxon>
        <taxon>Metazoa</taxon>
        <taxon>Chordata</taxon>
        <taxon>Craniata</taxon>
        <taxon>Vertebrata</taxon>
        <taxon>Euteleostomi</taxon>
        <taxon>Actinopterygii</taxon>
        <taxon>Neopterygii</taxon>
        <taxon>Teleostei</taxon>
        <taxon>Protacanthopterygii</taxon>
        <taxon>Esociformes</taxon>
        <taxon>Umbridae</taxon>
        <taxon>Dallia</taxon>
    </lineage>
</organism>
<dbReference type="EMBL" id="CM055757">
    <property type="protein sequence ID" value="KAJ7989000.1"/>
    <property type="molecule type" value="Genomic_DNA"/>
</dbReference>
<gene>
    <name evidence="1" type="ORF">DPEC_G00315010</name>
</gene>
<proteinExistence type="predicted"/>
<reference evidence="1" key="1">
    <citation type="submission" date="2021-05" db="EMBL/GenBank/DDBJ databases">
        <authorList>
            <person name="Pan Q."/>
            <person name="Jouanno E."/>
            <person name="Zahm M."/>
            <person name="Klopp C."/>
            <person name="Cabau C."/>
            <person name="Louis A."/>
            <person name="Berthelot C."/>
            <person name="Parey E."/>
            <person name="Roest Crollius H."/>
            <person name="Montfort J."/>
            <person name="Robinson-Rechavi M."/>
            <person name="Bouchez O."/>
            <person name="Lampietro C."/>
            <person name="Lopez Roques C."/>
            <person name="Donnadieu C."/>
            <person name="Postlethwait J."/>
            <person name="Bobe J."/>
            <person name="Dillon D."/>
            <person name="Chandos A."/>
            <person name="von Hippel F."/>
            <person name="Guiguen Y."/>
        </authorList>
    </citation>
    <scope>NUCLEOTIDE SEQUENCE</scope>
    <source>
        <strain evidence="1">YG-Jan2019</strain>
    </source>
</reference>
<evidence type="ECO:0000313" key="2">
    <source>
        <dbReference type="Proteomes" id="UP001157502"/>
    </source>
</evidence>
<protein>
    <submittedName>
        <fullName evidence="1">Uncharacterized protein</fullName>
    </submittedName>
</protein>
<evidence type="ECO:0000313" key="1">
    <source>
        <dbReference type="EMBL" id="KAJ7989000.1"/>
    </source>
</evidence>
<sequence>MHLVACIVLLLLLKILSRSLRGSTSPALLVHHRARPESNNDPNARFLTTVCGDSHSRTLDELTKRARVHKGFSADGEWAWRRLSIGDV</sequence>
<accession>A0ACC2FCJ5</accession>
<name>A0ACC2FCJ5_DALPE</name>
<keyword evidence="2" id="KW-1185">Reference proteome</keyword>
<comment type="caution">
    <text evidence="1">The sequence shown here is derived from an EMBL/GenBank/DDBJ whole genome shotgun (WGS) entry which is preliminary data.</text>
</comment>
<dbReference type="Proteomes" id="UP001157502">
    <property type="component" value="Chromosome 30"/>
</dbReference>